<feature type="domain" description="HTH tetR-type" evidence="4">
    <location>
        <begin position="18"/>
        <end position="78"/>
    </location>
</feature>
<accession>A0A6I3KG39</accession>
<evidence type="ECO:0000256" key="3">
    <source>
        <dbReference type="SAM" id="MobiDB-lite"/>
    </source>
</evidence>
<dbReference type="Pfam" id="PF00440">
    <property type="entry name" value="TetR_N"/>
    <property type="match status" value="1"/>
</dbReference>
<organism evidence="5 6">
    <name type="scientific">Hyphomicrobium album</name>
    <dbReference type="NCBI Taxonomy" id="2665159"/>
    <lineage>
        <taxon>Bacteria</taxon>
        <taxon>Pseudomonadati</taxon>
        <taxon>Pseudomonadota</taxon>
        <taxon>Alphaproteobacteria</taxon>
        <taxon>Hyphomicrobiales</taxon>
        <taxon>Hyphomicrobiaceae</taxon>
        <taxon>Hyphomicrobium</taxon>
    </lineage>
</organism>
<gene>
    <name evidence="5" type="ORF">GIW81_02170</name>
</gene>
<feature type="DNA-binding region" description="H-T-H motif" evidence="2">
    <location>
        <begin position="41"/>
        <end position="60"/>
    </location>
</feature>
<protein>
    <submittedName>
        <fullName evidence="5">TetR family transcriptional regulator</fullName>
    </submittedName>
</protein>
<dbReference type="AlphaFoldDB" id="A0A6I3KG39"/>
<evidence type="ECO:0000256" key="2">
    <source>
        <dbReference type="PROSITE-ProRule" id="PRU00335"/>
    </source>
</evidence>
<sequence length="95" mass="10590">MKCRFPPARQPRGRPRKVPSAARLSRARVSCSWRRASTPPASGEIARQAGVSKGTLYVYFDSKEGLFEAVVEDERGARPSRFFGSTMRITTSRPC</sequence>
<dbReference type="EMBL" id="WMBQ01000001">
    <property type="protein sequence ID" value="MTD93136.1"/>
    <property type="molecule type" value="Genomic_DNA"/>
</dbReference>
<feature type="region of interest" description="Disordered" evidence="3">
    <location>
        <begin position="1"/>
        <end position="23"/>
    </location>
</feature>
<keyword evidence="6" id="KW-1185">Reference proteome</keyword>
<evidence type="ECO:0000313" key="6">
    <source>
        <dbReference type="Proteomes" id="UP000440694"/>
    </source>
</evidence>
<dbReference type="GO" id="GO:0003677">
    <property type="term" value="F:DNA binding"/>
    <property type="evidence" value="ECO:0007669"/>
    <property type="project" value="UniProtKB-UniRule"/>
</dbReference>
<dbReference type="InterPro" id="IPR001647">
    <property type="entry name" value="HTH_TetR"/>
</dbReference>
<dbReference type="Proteomes" id="UP000440694">
    <property type="component" value="Unassembled WGS sequence"/>
</dbReference>
<evidence type="ECO:0000259" key="4">
    <source>
        <dbReference type="PROSITE" id="PS50977"/>
    </source>
</evidence>
<dbReference type="Gene3D" id="1.10.357.10">
    <property type="entry name" value="Tetracycline Repressor, domain 2"/>
    <property type="match status" value="1"/>
</dbReference>
<dbReference type="InterPro" id="IPR009057">
    <property type="entry name" value="Homeodomain-like_sf"/>
</dbReference>
<evidence type="ECO:0000256" key="1">
    <source>
        <dbReference type="ARBA" id="ARBA00023125"/>
    </source>
</evidence>
<dbReference type="SUPFAM" id="SSF46689">
    <property type="entry name" value="Homeodomain-like"/>
    <property type="match status" value="1"/>
</dbReference>
<reference evidence="5 6" key="1">
    <citation type="submission" date="2019-11" db="EMBL/GenBank/DDBJ databases">
        <title>Identification of a novel strain.</title>
        <authorList>
            <person name="Xu Q."/>
            <person name="Wang G."/>
        </authorList>
    </citation>
    <scope>NUCLEOTIDE SEQUENCE [LARGE SCALE GENOMIC DNA]</scope>
    <source>
        <strain evidence="6">xq</strain>
    </source>
</reference>
<name>A0A6I3KG39_9HYPH</name>
<evidence type="ECO:0000313" key="5">
    <source>
        <dbReference type="EMBL" id="MTD93136.1"/>
    </source>
</evidence>
<comment type="caution">
    <text evidence="5">The sequence shown here is derived from an EMBL/GenBank/DDBJ whole genome shotgun (WGS) entry which is preliminary data.</text>
</comment>
<dbReference type="PROSITE" id="PS50977">
    <property type="entry name" value="HTH_TETR_2"/>
    <property type="match status" value="1"/>
</dbReference>
<proteinExistence type="predicted"/>
<keyword evidence="1 2" id="KW-0238">DNA-binding</keyword>